<comment type="caution">
    <text evidence="2">The sequence shown here is derived from an EMBL/GenBank/DDBJ whole genome shotgun (WGS) entry which is preliminary data.</text>
</comment>
<reference evidence="2" key="1">
    <citation type="journal article" date="2019" name="BMC Genomics">
        <title>A new reference genome for Sorghum bicolor reveals high levels of sequence similarity between sweet and grain genotypes: implications for the genetics of sugar metabolism.</title>
        <authorList>
            <person name="Cooper E.A."/>
            <person name="Brenton Z.W."/>
            <person name="Flinn B.S."/>
            <person name="Jenkins J."/>
            <person name="Shu S."/>
            <person name="Flowers D."/>
            <person name="Luo F."/>
            <person name="Wang Y."/>
            <person name="Xia P."/>
            <person name="Barry K."/>
            <person name="Daum C."/>
            <person name="Lipzen A."/>
            <person name="Yoshinaga Y."/>
            <person name="Schmutz J."/>
            <person name="Saski C."/>
            <person name="Vermerris W."/>
            <person name="Kresovich S."/>
        </authorList>
    </citation>
    <scope>NUCLEOTIDE SEQUENCE</scope>
</reference>
<feature type="domain" description="Peptidase C1A papain C-terminal" evidence="1">
    <location>
        <begin position="38"/>
        <end position="223"/>
    </location>
</feature>
<organism evidence="2 3">
    <name type="scientific">Sorghum bicolor</name>
    <name type="common">Sorghum</name>
    <name type="synonym">Sorghum vulgare</name>
    <dbReference type="NCBI Taxonomy" id="4558"/>
    <lineage>
        <taxon>Eukaryota</taxon>
        <taxon>Viridiplantae</taxon>
        <taxon>Streptophyta</taxon>
        <taxon>Embryophyta</taxon>
        <taxon>Tracheophyta</taxon>
        <taxon>Spermatophyta</taxon>
        <taxon>Magnoliopsida</taxon>
        <taxon>Liliopsida</taxon>
        <taxon>Poales</taxon>
        <taxon>Poaceae</taxon>
        <taxon>PACMAD clade</taxon>
        <taxon>Panicoideae</taxon>
        <taxon>Andropogonodae</taxon>
        <taxon>Andropogoneae</taxon>
        <taxon>Sorghinae</taxon>
        <taxon>Sorghum</taxon>
    </lineage>
</organism>
<dbReference type="AlphaFoldDB" id="A0A921UJ20"/>
<dbReference type="Proteomes" id="UP000807115">
    <property type="component" value="Chromosome 4"/>
</dbReference>
<dbReference type="InterPro" id="IPR038765">
    <property type="entry name" value="Papain-like_cys_pep_sf"/>
</dbReference>
<sequence>MSAISEYSEARERWTWRNQVMNDGTTRILSNLRVQLTSACAYFALVTTLESNLRVQLQRSATLSIRQLMNQYDEAKISLSLPEETKMVTLLQMIKDHGIFEKGQYTAIQKGTLREADARRYKIAKWYAYSLNELEHIRHAMYQLRKGGPLVAVINISENYRECKDSGFIYRYDPNNPVKKNSGVIETHAVSVVSFAVEAKVPCLECQDSRGPEFGRGGFLVVDITSVVELYSIKMNMSSS</sequence>
<dbReference type="Gramene" id="EES04474">
    <property type="protein sequence ID" value="EES04474"/>
    <property type="gene ID" value="SORBI_3004G033500"/>
</dbReference>
<dbReference type="GO" id="GO:0008234">
    <property type="term" value="F:cysteine-type peptidase activity"/>
    <property type="evidence" value="ECO:0007669"/>
    <property type="project" value="InterPro"/>
</dbReference>
<dbReference type="EMBL" id="CM027683">
    <property type="protein sequence ID" value="KAG0531610.1"/>
    <property type="molecule type" value="Genomic_DNA"/>
</dbReference>
<accession>A0A921UJ20</accession>
<gene>
    <name evidence="2" type="ORF">BDA96_04G037300</name>
</gene>
<dbReference type="Gene3D" id="3.90.70.10">
    <property type="entry name" value="Cysteine proteinases"/>
    <property type="match status" value="1"/>
</dbReference>
<dbReference type="SUPFAM" id="SSF54001">
    <property type="entry name" value="Cysteine proteinases"/>
    <property type="match status" value="1"/>
</dbReference>
<evidence type="ECO:0000259" key="1">
    <source>
        <dbReference type="Pfam" id="PF00112"/>
    </source>
</evidence>
<dbReference type="OrthoDB" id="581757at2759"/>
<dbReference type="GO" id="GO:0006508">
    <property type="term" value="P:proteolysis"/>
    <property type="evidence" value="ECO:0007669"/>
    <property type="project" value="InterPro"/>
</dbReference>
<dbReference type="OMA" id="RISHEVC"/>
<evidence type="ECO:0000313" key="2">
    <source>
        <dbReference type="EMBL" id="KAG0531611.1"/>
    </source>
</evidence>
<dbReference type="EMBL" id="CM027683">
    <property type="protein sequence ID" value="KAG0531611.1"/>
    <property type="molecule type" value="Genomic_DNA"/>
</dbReference>
<name>A0A921UJ20_SORBI</name>
<dbReference type="InterPro" id="IPR000668">
    <property type="entry name" value="Peptidase_C1A_C"/>
</dbReference>
<proteinExistence type="predicted"/>
<reference evidence="2" key="2">
    <citation type="submission" date="2020-10" db="EMBL/GenBank/DDBJ databases">
        <authorList>
            <person name="Cooper E.A."/>
            <person name="Brenton Z.W."/>
            <person name="Flinn B.S."/>
            <person name="Jenkins J."/>
            <person name="Shu S."/>
            <person name="Flowers D."/>
            <person name="Luo F."/>
            <person name="Wang Y."/>
            <person name="Xia P."/>
            <person name="Barry K."/>
            <person name="Daum C."/>
            <person name="Lipzen A."/>
            <person name="Yoshinaga Y."/>
            <person name="Schmutz J."/>
            <person name="Saski C."/>
            <person name="Vermerris W."/>
            <person name="Kresovich S."/>
        </authorList>
    </citation>
    <scope>NUCLEOTIDE SEQUENCE</scope>
</reference>
<dbReference type="Pfam" id="PF00112">
    <property type="entry name" value="Peptidase_C1"/>
    <property type="match status" value="1"/>
</dbReference>
<protein>
    <recommendedName>
        <fullName evidence="1">Peptidase C1A papain C-terminal domain-containing protein</fullName>
    </recommendedName>
</protein>
<evidence type="ECO:0000313" key="3">
    <source>
        <dbReference type="Proteomes" id="UP000807115"/>
    </source>
</evidence>
<dbReference type="KEGG" id="sbi:8057530"/>